<dbReference type="Proteomes" id="UP000537989">
    <property type="component" value="Unassembled WGS sequence"/>
</dbReference>
<name>A0AAN6C5U4_FUSAU</name>
<protein>
    <submittedName>
        <fullName evidence="2">Uncharacterized protein</fullName>
    </submittedName>
</protein>
<feature type="region of interest" description="Disordered" evidence="1">
    <location>
        <begin position="220"/>
        <end position="253"/>
    </location>
</feature>
<evidence type="ECO:0000256" key="1">
    <source>
        <dbReference type="SAM" id="MobiDB-lite"/>
    </source>
</evidence>
<dbReference type="AlphaFoldDB" id="A0AAN6C5U4"/>
<proteinExistence type="predicted"/>
<reference evidence="2 3" key="1">
    <citation type="submission" date="2020-02" db="EMBL/GenBank/DDBJ databases">
        <title>Identification and distribution of gene clusters putatively required for synthesis of sphingolipid metabolism inhibitors in phylogenetically diverse species of the filamentous fungus Fusarium.</title>
        <authorList>
            <person name="Kim H.-S."/>
            <person name="Busman M."/>
            <person name="Brown D.W."/>
            <person name="Divon H."/>
            <person name="Uhlig S."/>
            <person name="Proctor R.H."/>
        </authorList>
    </citation>
    <scope>NUCLEOTIDE SEQUENCE [LARGE SCALE GENOMIC DNA]</scope>
    <source>
        <strain evidence="2 3">NRRL 2903</strain>
    </source>
</reference>
<gene>
    <name evidence="2" type="ORF">FAUST_2987</name>
</gene>
<dbReference type="EMBL" id="JAAMOD010000065">
    <property type="protein sequence ID" value="KAF5243069.1"/>
    <property type="molecule type" value="Genomic_DNA"/>
</dbReference>
<feature type="compositionally biased region" description="Acidic residues" evidence="1">
    <location>
        <begin position="229"/>
        <end position="246"/>
    </location>
</feature>
<evidence type="ECO:0000313" key="2">
    <source>
        <dbReference type="EMBL" id="KAF5243069.1"/>
    </source>
</evidence>
<sequence length="277" mass="29698">MPTATEFWGFNAHNLGPLTTTFTAPSSCATGTDHHVFVNASEPVRIFGVPTCGPMTFGDCIPSASSWESIHEQTTEFVQGQYAYFSPGLACPSGWSTVGTLAHGGDGDNKASASGALESPDWDEFIDYRADAFGQCVSTIGPTESYTYSEMCLTYNRDKMLPVSTWDGTTLTDDRLVSFASATDEPMTTLDDLFLTGTAVEKYWVIATYVPAVQLVYKESDKDDSKDDEKEDDDKDEEDSNDDSGDDNAASAMTPRSGVVSVLGITLGLLAGAGMLL</sequence>
<keyword evidence="3" id="KW-1185">Reference proteome</keyword>
<organism evidence="2 3">
    <name type="scientific">Fusarium austroamericanum</name>
    <dbReference type="NCBI Taxonomy" id="282268"/>
    <lineage>
        <taxon>Eukaryota</taxon>
        <taxon>Fungi</taxon>
        <taxon>Dikarya</taxon>
        <taxon>Ascomycota</taxon>
        <taxon>Pezizomycotina</taxon>
        <taxon>Sordariomycetes</taxon>
        <taxon>Hypocreomycetidae</taxon>
        <taxon>Hypocreales</taxon>
        <taxon>Nectriaceae</taxon>
        <taxon>Fusarium</taxon>
    </lineage>
</organism>
<accession>A0AAN6C5U4</accession>
<evidence type="ECO:0000313" key="3">
    <source>
        <dbReference type="Proteomes" id="UP000537989"/>
    </source>
</evidence>
<comment type="caution">
    <text evidence="2">The sequence shown here is derived from an EMBL/GenBank/DDBJ whole genome shotgun (WGS) entry which is preliminary data.</text>
</comment>